<evidence type="ECO:0000313" key="6">
    <source>
        <dbReference type="EMBL" id="MBC5630989.1"/>
    </source>
</evidence>
<dbReference type="Gene3D" id="1.10.10.10">
    <property type="entry name" value="Winged helix-like DNA-binding domain superfamily/Winged helix DNA-binding domain"/>
    <property type="match status" value="1"/>
</dbReference>
<dbReference type="InterPro" id="IPR036390">
    <property type="entry name" value="WH_DNA-bd_sf"/>
</dbReference>
<sequence>MNIRHLKIFITVADCGKMSEAAEKLFISQPSVSQAIKEIEDYYGVKLFERLSKKLYITDSGKLLLRYARHIVGSFNEMESALKNSGENICLHIGATVTVGTCMLNEIINKFEEENKDISTKIVVNNTNIIENMLLHSDLDIGIVEGKVDDKDLVKIPIYNDRLVLVAGRNHNFYYKDEINIEELTGQDMIFREKGSGARESFDSILEENNISVNEKWNSNNTEAIKNAVIGGQGLGILSTLIIENELKNGTLHIIPIRNIDILREICVVYHKDKFISEHLKKIIECIKCLKKEF</sequence>
<dbReference type="PANTHER" id="PTHR30126:SF39">
    <property type="entry name" value="HTH-TYPE TRANSCRIPTIONAL REGULATOR CYSL"/>
    <property type="match status" value="1"/>
</dbReference>
<comment type="similarity">
    <text evidence="1">Belongs to the LysR transcriptional regulatory family.</text>
</comment>
<dbReference type="SUPFAM" id="SSF46785">
    <property type="entry name" value="Winged helix' DNA-binding domain"/>
    <property type="match status" value="1"/>
</dbReference>
<evidence type="ECO:0000256" key="3">
    <source>
        <dbReference type="ARBA" id="ARBA00023125"/>
    </source>
</evidence>
<feature type="domain" description="HTH lysR-type" evidence="5">
    <location>
        <begin position="1"/>
        <end position="58"/>
    </location>
</feature>
<keyword evidence="4" id="KW-0804">Transcription</keyword>
<protein>
    <submittedName>
        <fullName evidence="6">LysR family transcriptional regulator</fullName>
    </submittedName>
</protein>
<proteinExistence type="inferred from homology"/>
<name>A0ABR7DHT8_9CLOT</name>
<organism evidence="6 7">
    <name type="scientific">Clostridium hominis</name>
    <dbReference type="NCBI Taxonomy" id="2763036"/>
    <lineage>
        <taxon>Bacteria</taxon>
        <taxon>Bacillati</taxon>
        <taxon>Bacillota</taxon>
        <taxon>Clostridia</taxon>
        <taxon>Eubacteriales</taxon>
        <taxon>Clostridiaceae</taxon>
        <taxon>Clostridium</taxon>
    </lineage>
</organism>
<dbReference type="Pfam" id="PF03466">
    <property type="entry name" value="LysR_substrate"/>
    <property type="match status" value="1"/>
</dbReference>
<accession>A0ABR7DHT8</accession>
<dbReference type="Gene3D" id="3.40.190.290">
    <property type="match status" value="1"/>
</dbReference>
<keyword evidence="2" id="KW-0805">Transcription regulation</keyword>
<dbReference type="PRINTS" id="PR00039">
    <property type="entry name" value="HTHLYSR"/>
</dbReference>
<comment type="caution">
    <text evidence="6">The sequence shown here is derived from an EMBL/GenBank/DDBJ whole genome shotgun (WGS) entry which is preliminary data.</text>
</comment>
<keyword evidence="3" id="KW-0238">DNA-binding</keyword>
<dbReference type="InterPro" id="IPR036388">
    <property type="entry name" value="WH-like_DNA-bd_sf"/>
</dbReference>
<gene>
    <name evidence="6" type="ORF">H8S20_19360</name>
</gene>
<evidence type="ECO:0000256" key="2">
    <source>
        <dbReference type="ARBA" id="ARBA00023015"/>
    </source>
</evidence>
<dbReference type="SUPFAM" id="SSF53850">
    <property type="entry name" value="Periplasmic binding protein-like II"/>
    <property type="match status" value="1"/>
</dbReference>
<dbReference type="InterPro" id="IPR000847">
    <property type="entry name" value="LysR_HTH_N"/>
</dbReference>
<evidence type="ECO:0000313" key="7">
    <source>
        <dbReference type="Proteomes" id="UP000596929"/>
    </source>
</evidence>
<dbReference type="PANTHER" id="PTHR30126">
    <property type="entry name" value="HTH-TYPE TRANSCRIPTIONAL REGULATOR"/>
    <property type="match status" value="1"/>
</dbReference>
<evidence type="ECO:0000259" key="5">
    <source>
        <dbReference type="PROSITE" id="PS50931"/>
    </source>
</evidence>
<reference evidence="6 7" key="1">
    <citation type="submission" date="2020-08" db="EMBL/GenBank/DDBJ databases">
        <title>Genome public.</title>
        <authorList>
            <person name="Liu C."/>
            <person name="Sun Q."/>
        </authorList>
    </citation>
    <scope>NUCLEOTIDE SEQUENCE [LARGE SCALE GENOMIC DNA]</scope>
    <source>
        <strain evidence="6 7">NSJ-6</strain>
    </source>
</reference>
<dbReference type="Proteomes" id="UP000596929">
    <property type="component" value="Unassembled WGS sequence"/>
</dbReference>
<dbReference type="InterPro" id="IPR005119">
    <property type="entry name" value="LysR_subst-bd"/>
</dbReference>
<evidence type="ECO:0000256" key="1">
    <source>
        <dbReference type="ARBA" id="ARBA00009437"/>
    </source>
</evidence>
<dbReference type="Pfam" id="PF00126">
    <property type="entry name" value="HTH_1"/>
    <property type="match status" value="1"/>
</dbReference>
<dbReference type="PROSITE" id="PS50931">
    <property type="entry name" value="HTH_LYSR"/>
    <property type="match status" value="1"/>
</dbReference>
<dbReference type="EMBL" id="JACOOO010000047">
    <property type="protein sequence ID" value="MBC5630989.1"/>
    <property type="molecule type" value="Genomic_DNA"/>
</dbReference>
<dbReference type="RefSeq" id="WP_186861113.1">
    <property type="nucleotide sequence ID" value="NZ_JACOOO010000047.1"/>
</dbReference>
<evidence type="ECO:0000256" key="4">
    <source>
        <dbReference type="ARBA" id="ARBA00023163"/>
    </source>
</evidence>
<keyword evidence="7" id="KW-1185">Reference proteome</keyword>